<dbReference type="Gene3D" id="1.25.40.20">
    <property type="entry name" value="Ankyrin repeat-containing domain"/>
    <property type="match status" value="1"/>
</dbReference>
<dbReference type="Proteomes" id="UP000615446">
    <property type="component" value="Unassembled WGS sequence"/>
</dbReference>
<comment type="caution">
    <text evidence="1">The sequence shown here is derived from an EMBL/GenBank/DDBJ whole genome shotgun (WGS) entry which is preliminary data.</text>
</comment>
<dbReference type="EMBL" id="BLAL01000053">
    <property type="protein sequence ID" value="GES81171.1"/>
    <property type="molecule type" value="Genomic_DNA"/>
</dbReference>
<protein>
    <submittedName>
        <fullName evidence="1">Uncharacterized protein</fullName>
    </submittedName>
</protein>
<accession>A0A8H3QJ20</accession>
<gene>
    <name evidence="1" type="ORF">RCL2_000842700</name>
</gene>
<evidence type="ECO:0000313" key="2">
    <source>
        <dbReference type="Proteomes" id="UP000615446"/>
    </source>
</evidence>
<proteinExistence type="predicted"/>
<dbReference type="OrthoDB" id="539213at2759"/>
<organism evidence="1 2">
    <name type="scientific">Rhizophagus clarus</name>
    <dbReference type="NCBI Taxonomy" id="94130"/>
    <lineage>
        <taxon>Eukaryota</taxon>
        <taxon>Fungi</taxon>
        <taxon>Fungi incertae sedis</taxon>
        <taxon>Mucoromycota</taxon>
        <taxon>Glomeromycotina</taxon>
        <taxon>Glomeromycetes</taxon>
        <taxon>Glomerales</taxon>
        <taxon>Glomeraceae</taxon>
        <taxon>Rhizophagus</taxon>
    </lineage>
</organism>
<evidence type="ECO:0000313" key="1">
    <source>
        <dbReference type="EMBL" id="GES81171.1"/>
    </source>
</evidence>
<reference evidence="1" key="1">
    <citation type="submission" date="2019-10" db="EMBL/GenBank/DDBJ databases">
        <title>Conservation and host-specific expression of non-tandemly repeated heterogenous ribosome RNA gene in arbuscular mycorrhizal fungi.</title>
        <authorList>
            <person name="Maeda T."/>
            <person name="Kobayashi Y."/>
            <person name="Nakagawa T."/>
            <person name="Ezawa T."/>
            <person name="Yamaguchi K."/>
            <person name="Bino T."/>
            <person name="Nishimoto Y."/>
            <person name="Shigenobu S."/>
            <person name="Kawaguchi M."/>
        </authorList>
    </citation>
    <scope>NUCLEOTIDE SEQUENCE</scope>
    <source>
        <strain evidence="1">HR1</strain>
    </source>
</reference>
<dbReference type="InterPro" id="IPR036770">
    <property type="entry name" value="Ankyrin_rpt-contain_sf"/>
</dbReference>
<name>A0A8H3QJ20_9GLOM</name>
<dbReference type="AlphaFoldDB" id="A0A8H3QJ20"/>
<dbReference type="SUPFAM" id="SSF48403">
    <property type="entry name" value="Ankyrin repeat"/>
    <property type="match status" value="1"/>
</dbReference>
<sequence>MSSLIKYVQRGDLSSLCNYLTAIPIEEARKIINTSDIHGDTLVHFAARSHKRNILSFLIEDMGGNAMAVNIHDMLK</sequence>